<dbReference type="PANTHER" id="PTHR43652:SF2">
    <property type="entry name" value="BASIC AMINO ACID ANTIPORTER YFCC-RELATED"/>
    <property type="match status" value="1"/>
</dbReference>
<evidence type="ECO:0000256" key="4">
    <source>
        <dbReference type="ARBA" id="ARBA00022989"/>
    </source>
</evidence>
<organism evidence="7 8">
    <name type="scientific">Mailhella massiliensis</name>
    <dbReference type="NCBI Taxonomy" id="1903261"/>
    <lineage>
        <taxon>Bacteria</taxon>
        <taxon>Pseudomonadati</taxon>
        <taxon>Thermodesulfobacteriota</taxon>
        <taxon>Desulfovibrionia</taxon>
        <taxon>Desulfovibrionales</taxon>
        <taxon>Desulfovibrionaceae</taxon>
        <taxon>Mailhella</taxon>
    </lineage>
</organism>
<evidence type="ECO:0000256" key="1">
    <source>
        <dbReference type="ARBA" id="ARBA00004651"/>
    </source>
</evidence>
<sequence length="456" mass="48089">MNAPVKRFTFPNSLVIVFAMMVLAAVLTHIVPAGVYDLIPGTKLLDPATYHSIAQQGVSPWGLVDAVFAGMVKAGPIIVFTFLVGGYFQVLIASNAVDAFISYLVRALGSRSFLILPSLALIMSILGASGVMANPVVATIPIGVLLARKLGADRVTGVAVMFLAAYGGYATSPVCAMTVQIAQQISGLPMLSGFGFRCAVWLAFFLPTVAFIVHYANKVRQTPHAGVPEDDEEPPVTESATVPFNARHALAILGLAAGLCIYVWGSLTWHWGMNYMAGIMMLVAMFGALVTGMGMNGFVAGFLQGARQMTFSAMLIGLATGISVVLSEGHILHSIIYGMAVALDSLHDAMVAPVMFLFNLLFNFFVPSGSGQAAVVMPIMAPLADVVHVTRQTAVLAFQLGDGLSNVIFPTNGTMMACIAAAGVSYKAWAGRVLPLFLFWTALAVIVMLVAVAMGF</sequence>
<feature type="transmembrane region" description="Helical" evidence="6">
    <location>
        <begin position="309"/>
        <end position="326"/>
    </location>
</feature>
<feature type="transmembrane region" description="Helical" evidence="6">
    <location>
        <begin position="249"/>
        <end position="267"/>
    </location>
</feature>
<dbReference type="EMBL" id="DYZA01000053">
    <property type="protein sequence ID" value="HJD96568.1"/>
    <property type="molecule type" value="Genomic_DNA"/>
</dbReference>
<name>A0A921AVL6_9BACT</name>
<feature type="transmembrane region" description="Helical" evidence="6">
    <location>
        <begin position="346"/>
        <end position="366"/>
    </location>
</feature>
<evidence type="ECO:0008006" key="9">
    <source>
        <dbReference type="Google" id="ProtNLM"/>
    </source>
</evidence>
<reference evidence="7" key="2">
    <citation type="submission" date="2021-09" db="EMBL/GenBank/DDBJ databases">
        <authorList>
            <person name="Gilroy R."/>
        </authorList>
    </citation>
    <scope>NUCLEOTIDE SEQUENCE</scope>
    <source>
        <strain evidence="7">ChiGjej2B2-19336</strain>
    </source>
</reference>
<keyword evidence="3 6" id="KW-0812">Transmembrane</keyword>
<dbReference type="GO" id="GO:0005886">
    <property type="term" value="C:plasma membrane"/>
    <property type="evidence" value="ECO:0007669"/>
    <property type="project" value="UniProtKB-SubCell"/>
</dbReference>
<keyword evidence="4 6" id="KW-1133">Transmembrane helix</keyword>
<evidence type="ECO:0000313" key="8">
    <source>
        <dbReference type="Proteomes" id="UP000698963"/>
    </source>
</evidence>
<dbReference type="PANTHER" id="PTHR43652">
    <property type="entry name" value="BASIC AMINO ACID ANTIPORTER YFCC-RELATED"/>
    <property type="match status" value="1"/>
</dbReference>
<keyword evidence="2" id="KW-1003">Cell membrane</keyword>
<comment type="caution">
    <text evidence="7">The sequence shown here is derived from an EMBL/GenBank/DDBJ whole genome shotgun (WGS) entry which is preliminary data.</text>
</comment>
<dbReference type="AlphaFoldDB" id="A0A921AVL6"/>
<feature type="transmembrane region" description="Helical" evidence="6">
    <location>
        <begin position="279"/>
        <end position="303"/>
    </location>
</feature>
<feature type="transmembrane region" description="Helical" evidence="6">
    <location>
        <begin position="194"/>
        <end position="216"/>
    </location>
</feature>
<dbReference type="Proteomes" id="UP000698963">
    <property type="component" value="Unassembled WGS sequence"/>
</dbReference>
<evidence type="ECO:0000256" key="2">
    <source>
        <dbReference type="ARBA" id="ARBA00022475"/>
    </source>
</evidence>
<feature type="transmembrane region" description="Helical" evidence="6">
    <location>
        <begin position="113"/>
        <end position="146"/>
    </location>
</feature>
<feature type="transmembrane region" description="Helical" evidence="6">
    <location>
        <begin position="77"/>
        <end position="101"/>
    </location>
</feature>
<reference evidence="7" key="1">
    <citation type="journal article" date="2021" name="PeerJ">
        <title>Extensive microbial diversity within the chicken gut microbiome revealed by metagenomics and culture.</title>
        <authorList>
            <person name="Gilroy R."/>
            <person name="Ravi A."/>
            <person name="Getino M."/>
            <person name="Pursley I."/>
            <person name="Horton D.L."/>
            <person name="Alikhan N.F."/>
            <person name="Baker D."/>
            <person name="Gharbi K."/>
            <person name="Hall N."/>
            <person name="Watson M."/>
            <person name="Adriaenssens E.M."/>
            <person name="Foster-Nyarko E."/>
            <person name="Jarju S."/>
            <person name="Secka A."/>
            <person name="Antonio M."/>
            <person name="Oren A."/>
            <person name="Chaudhuri R.R."/>
            <person name="La Ragione R."/>
            <person name="Hildebrand F."/>
            <person name="Pallen M.J."/>
        </authorList>
    </citation>
    <scope>NUCLEOTIDE SEQUENCE</scope>
    <source>
        <strain evidence="7">ChiGjej2B2-19336</strain>
    </source>
</reference>
<accession>A0A921AVL6</accession>
<keyword evidence="5 6" id="KW-0472">Membrane</keyword>
<dbReference type="InterPro" id="IPR018385">
    <property type="entry name" value="C4_dicarb_anaerob_car-like"/>
</dbReference>
<evidence type="ECO:0000256" key="6">
    <source>
        <dbReference type="SAM" id="Phobius"/>
    </source>
</evidence>
<protein>
    <recommendedName>
        <fullName evidence="9">YfcC family protein</fullName>
    </recommendedName>
</protein>
<gene>
    <name evidence="7" type="ORF">K8W16_02835</name>
</gene>
<evidence type="ECO:0000256" key="3">
    <source>
        <dbReference type="ARBA" id="ARBA00022692"/>
    </source>
</evidence>
<dbReference type="RefSeq" id="WP_304120972.1">
    <property type="nucleotide sequence ID" value="NZ_DYZA01000053.1"/>
</dbReference>
<evidence type="ECO:0000313" key="7">
    <source>
        <dbReference type="EMBL" id="HJD96568.1"/>
    </source>
</evidence>
<feature type="transmembrane region" description="Helical" evidence="6">
    <location>
        <begin position="12"/>
        <end position="35"/>
    </location>
</feature>
<dbReference type="Pfam" id="PF03606">
    <property type="entry name" value="DcuC"/>
    <property type="match status" value="1"/>
</dbReference>
<comment type="subcellular location">
    <subcellularLocation>
        <location evidence="1">Cell membrane</location>
        <topology evidence="1">Multi-pass membrane protein</topology>
    </subcellularLocation>
</comment>
<feature type="transmembrane region" description="Helical" evidence="6">
    <location>
        <begin position="433"/>
        <end position="454"/>
    </location>
</feature>
<feature type="transmembrane region" description="Helical" evidence="6">
    <location>
        <begin position="407"/>
        <end position="426"/>
    </location>
</feature>
<evidence type="ECO:0000256" key="5">
    <source>
        <dbReference type="ARBA" id="ARBA00023136"/>
    </source>
</evidence>
<dbReference type="InterPro" id="IPR051679">
    <property type="entry name" value="DASS-Related_Transporters"/>
</dbReference>
<proteinExistence type="predicted"/>
<feature type="transmembrane region" description="Helical" evidence="6">
    <location>
        <begin position="158"/>
        <end position="182"/>
    </location>
</feature>